<dbReference type="Pfam" id="PF10536">
    <property type="entry name" value="PMD"/>
    <property type="match status" value="1"/>
</dbReference>
<dbReference type="EMBL" id="CP031001">
    <property type="protein sequence ID" value="QHN75476.1"/>
    <property type="molecule type" value="Genomic_DNA"/>
</dbReference>
<sequence length="82" mass="9754">MAGVAHFARLNDRWFRLNKPLMSVFLEKWHPETHTFHLPFGECTITLQDIAYQLELSIDGQHISEYLTDFERYIDSSRPSWV</sequence>
<gene>
    <name evidence="2" type="ORF">DS421_19g635630</name>
</gene>
<accession>A0A6B9V2D4</accession>
<evidence type="ECO:0000313" key="2">
    <source>
        <dbReference type="EMBL" id="QHN75476.1"/>
    </source>
</evidence>
<dbReference type="AlphaFoldDB" id="A0A6B9V2D4"/>
<dbReference type="Proteomes" id="UP000464620">
    <property type="component" value="Chromosome B09"/>
</dbReference>
<protein>
    <submittedName>
        <fullName evidence="2">Serine/threonine protein phosphatase 7 long form isogeny</fullName>
    </submittedName>
</protein>
<name>A0A6B9V2D4_ARAHY</name>
<evidence type="ECO:0000313" key="3">
    <source>
        <dbReference type="Proteomes" id="UP000464620"/>
    </source>
</evidence>
<dbReference type="InterPro" id="IPR019557">
    <property type="entry name" value="AminoTfrase-like_pln_mobile"/>
</dbReference>
<dbReference type="GO" id="GO:0010073">
    <property type="term" value="P:meristem maintenance"/>
    <property type="evidence" value="ECO:0007669"/>
    <property type="project" value="InterPro"/>
</dbReference>
<reference evidence="2 3" key="1">
    <citation type="submission" date="2020-01" db="EMBL/GenBank/DDBJ databases">
        <title>Genome sequence of Arachis hypogaea, cultivar Shitouqi.</title>
        <authorList>
            <person name="Zhuang W."/>
            <person name="Chen H."/>
            <person name="Varshney R."/>
            <person name="Wang D."/>
            <person name="Ming R."/>
        </authorList>
    </citation>
    <scope>NUCLEOTIDE SEQUENCE [LARGE SCALE GENOMIC DNA]</scope>
    <source>
        <tissue evidence="2">Young leaf</tissue>
    </source>
</reference>
<dbReference type="InterPro" id="IPR044824">
    <property type="entry name" value="MAIN-like"/>
</dbReference>
<dbReference type="PANTHER" id="PTHR46033">
    <property type="entry name" value="PROTEIN MAIN-LIKE 2"/>
    <property type="match status" value="1"/>
</dbReference>
<organism evidence="2 3">
    <name type="scientific">Arachis hypogaea</name>
    <name type="common">Peanut</name>
    <dbReference type="NCBI Taxonomy" id="3818"/>
    <lineage>
        <taxon>Eukaryota</taxon>
        <taxon>Viridiplantae</taxon>
        <taxon>Streptophyta</taxon>
        <taxon>Embryophyta</taxon>
        <taxon>Tracheophyta</taxon>
        <taxon>Spermatophyta</taxon>
        <taxon>Magnoliopsida</taxon>
        <taxon>eudicotyledons</taxon>
        <taxon>Gunneridae</taxon>
        <taxon>Pentapetalae</taxon>
        <taxon>rosids</taxon>
        <taxon>fabids</taxon>
        <taxon>Fabales</taxon>
        <taxon>Fabaceae</taxon>
        <taxon>Papilionoideae</taxon>
        <taxon>50 kb inversion clade</taxon>
        <taxon>dalbergioids sensu lato</taxon>
        <taxon>Dalbergieae</taxon>
        <taxon>Pterocarpus clade</taxon>
        <taxon>Arachis</taxon>
    </lineage>
</organism>
<evidence type="ECO:0000259" key="1">
    <source>
        <dbReference type="Pfam" id="PF10536"/>
    </source>
</evidence>
<proteinExistence type="predicted"/>
<dbReference type="PANTHER" id="PTHR46033:SF8">
    <property type="entry name" value="PROTEIN MAINTENANCE OF MERISTEMS-LIKE"/>
    <property type="match status" value="1"/>
</dbReference>
<feature type="domain" description="Aminotransferase-like plant mobile" evidence="1">
    <location>
        <begin position="8"/>
        <end position="67"/>
    </location>
</feature>